<reference evidence="1 2" key="1">
    <citation type="submission" date="2018-09" db="EMBL/GenBank/DDBJ databases">
        <title>Metagenome Assembled Genomes from an Advanced Water Purification Facility.</title>
        <authorList>
            <person name="Stamps B.W."/>
            <person name="Spear J.R."/>
        </authorList>
    </citation>
    <scope>NUCLEOTIDE SEQUENCE [LARGE SCALE GENOMIC DNA]</scope>
    <source>
        <strain evidence="1">Bin_63_2</strain>
    </source>
</reference>
<dbReference type="Proteomes" id="UP000321026">
    <property type="component" value="Unassembled WGS sequence"/>
</dbReference>
<comment type="caution">
    <text evidence="1">The sequence shown here is derived from an EMBL/GenBank/DDBJ whole genome shotgun (WGS) entry which is preliminary data.</text>
</comment>
<dbReference type="AlphaFoldDB" id="A0A5C7J3J1"/>
<organism evidence="1 2">
    <name type="scientific">Candidatus Dojkabacteria bacterium</name>
    <dbReference type="NCBI Taxonomy" id="2099670"/>
    <lineage>
        <taxon>Bacteria</taxon>
        <taxon>Candidatus Dojkabacteria</taxon>
    </lineage>
</organism>
<sequence>MDSLYYRVFLKDQKSIVFFVAILRSLHENLVFDRIEKKKEYTFELFLNQSGEAELLEILKLLIKKKYY</sequence>
<protein>
    <submittedName>
        <fullName evidence="1">Uncharacterized protein</fullName>
    </submittedName>
</protein>
<accession>A0A5C7J3J1</accession>
<dbReference type="EMBL" id="SSDS01000086">
    <property type="protein sequence ID" value="TXG76040.1"/>
    <property type="molecule type" value="Genomic_DNA"/>
</dbReference>
<evidence type="ECO:0000313" key="1">
    <source>
        <dbReference type="EMBL" id="TXG76040.1"/>
    </source>
</evidence>
<name>A0A5C7J3J1_9BACT</name>
<proteinExistence type="predicted"/>
<evidence type="ECO:0000313" key="2">
    <source>
        <dbReference type="Proteomes" id="UP000321026"/>
    </source>
</evidence>
<gene>
    <name evidence="1" type="ORF">E6Q11_05515</name>
</gene>